<evidence type="ECO:0000256" key="1">
    <source>
        <dbReference type="ARBA" id="ARBA00004123"/>
    </source>
</evidence>
<dbReference type="GeneID" id="67002605"/>
<evidence type="ECO:0000256" key="4">
    <source>
        <dbReference type="ARBA" id="ARBA00023163"/>
    </source>
</evidence>
<dbReference type="PROSITE" id="PS50048">
    <property type="entry name" value="ZN2_CY6_FUNGAL_2"/>
    <property type="match status" value="1"/>
</dbReference>
<dbReference type="PANTHER" id="PTHR37534:SF46">
    <property type="entry name" value="ZN(II)2CYS6 TRANSCRIPTION FACTOR (EUROFUNG)"/>
    <property type="match status" value="1"/>
</dbReference>
<evidence type="ECO:0000256" key="6">
    <source>
        <dbReference type="SAM" id="MobiDB-lite"/>
    </source>
</evidence>
<name>A0A9P3B5H4_9EURO</name>
<evidence type="ECO:0000259" key="7">
    <source>
        <dbReference type="PROSITE" id="PS50048"/>
    </source>
</evidence>
<proteinExistence type="predicted"/>
<sequence>MADCTARTQKSYRPPRRRPAHLRTKTGCLTCRSRKKKCDERGSPCQNCLKRNIECIWADRRAGHANDQLSHSDSSSIASESVSGTECQLANARTPSIVTFSNGPACYSSVLSPANSQLFGFLQTIFLPQLIHPVTKGAVNKLVTRESLRWAFQSPFCMHALLACAAAEIPVNNPQYRRTAELHYINAVAGLRQSLVQAHGPSRTVVLWTVLILCIYERSKPHHSQGVDVHLNGAAQLIQTYFRHKTPDASTIATDVWMPRLFLESFMFHVATSIPFQLTSTASASIDSAFSLAKTLLEVLCRPHISVDATSPVLGVAPKLFQYVYTIARMYQQYPDGVEIRHCRELEQDLRRWDTLMAGTAAPELLAGPKMYVLCARILLNRLIYLAGNQPDHLISELVSHAMVLVTQLQPAQDYFAEYYSWPFLVLGTCAEKQSDRSILLSQIQGFWQATNNGTMRRLENMLTAYWTNGKSTAQTYLWLM</sequence>
<dbReference type="OrthoDB" id="1919336at2759"/>
<dbReference type="SUPFAM" id="SSF57701">
    <property type="entry name" value="Zn2/Cys6 DNA-binding domain"/>
    <property type="match status" value="1"/>
</dbReference>
<evidence type="ECO:0000256" key="2">
    <source>
        <dbReference type="ARBA" id="ARBA00023015"/>
    </source>
</evidence>
<dbReference type="PROSITE" id="PS00463">
    <property type="entry name" value="ZN2_CY6_FUNGAL_1"/>
    <property type="match status" value="1"/>
</dbReference>
<dbReference type="GO" id="GO:0003677">
    <property type="term" value="F:DNA binding"/>
    <property type="evidence" value="ECO:0007669"/>
    <property type="project" value="UniProtKB-KW"/>
</dbReference>
<evidence type="ECO:0000313" key="8">
    <source>
        <dbReference type="EMBL" id="GIJ85137.1"/>
    </source>
</evidence>
<accession>A0A9P3B5H4</accession>
<feature type="domain" description="Zn(2)-C6 fungal-type" evidence="7">
    <location>
        <begin position="27"/>
        <end position="57"/>
    </location>
</feature>
<dbReference type="EMBL" id="BHVY01000003">
    <property type="protein sequence ID" value="GIJ85137.1"/>
    <property type="molecule type" value="Genomic_DNA"/>
</dbReference>
<dbReference type="Pfam" id="PF11951">
    <property type="entry name" value="Fungal_trans_2"/>
    <property type="match status" value="1"/>
</dbReference>
<dbReference type="GO" id="GO:0005634">
    <property type="term" value="C:nucleus"/>
    <property type="evidence" value="ECO:0007669"/>
    <property type="project" value="UniProtKB-SubCell"/>
</dbReference>
<gene>
    <name evidence="8" type="ORF">Asppvi_003993</name>
</gene>
<dbReference type="Pfam" id="PF00172">
    <property type="entry name" value="Zn_clus"/>
    <property type="match status" value="1"/>
</dbReference>
<keyword evidence="4" id="KW-0804">Transcription</keyword>
<dbReference type="Proteomes" id="UP001043456">
    <property type="component" value="Unassembled WGS sequence"/>
</dbReference>
<keyword evidence="5" id="KW-0539">Nucleus</keyword>
<dbReference type="CDD" id="cd00067">
    <property type="entry name" value="GAL4"/>
    <property type="match status" value="1"/>
</dbReference>
<keyword evidence="3" id="KW-0238">DNA-binding</keyword>
<comment type="caution">
    <text evidence="8">The sequence shown here is derived from an EMBL/GenBank/DDBJ whole genome shotgun (WGS) entry which is preliminary data.</text>
</comment>
<evidence type="ECO:0000256" key="5">
    <source>
        <dbReference type="ARBA" id="ARBA00023242"/>
    </source>
</evidence>
<dbReference type="Gene3D" id="4.10.240.10">
    <property type="entry name" value="Zn(2)-C6 fungal-type DNA-binding domain"/>
    <property type="match status" value="1"/>
</dbReference>
<dbReference type="GO" id="GO:0008270">
    <property type="term" value="F:zinc ion binding"/>
    <property type="evidence" value="ECO:0007669"/>
    <property type="project" value="InterPro"/>
</dbReference>
<dbReference type="InterPro" id="IPR001138">
    <property type="entry name" value="Zn2Cys6_DnaBD"/>
</dbReference>
<feature type="region of interest" description="Disordered" evidence="6">
    <location>
        <begin position="1"/>
        <end position="20"/>
    </location>
</feature>
<dbReference type="InterPro" id="IPR021858">
    <property type="entry name" value="Fun_TF"/>
</dbReference>
<evidence type="ECO:0000256" key="3">
    <source>
        <dbReference type="ARBA" id="ARBA00023125"/>
    </source>
</evidence>
<dbReference type="SMART" id="SM00066">
    <property type="entry name" value="GAL4"/>
    <property type="match status" value="1"/>
</dbReference>
<reference evidence="8 9" key="1">
    <citation type="submission" date="2018-10" db="EMBL/GenBank/DDBJ databases">
        <title>Pan-genome distribution and transcriptional activeness of fungal secondary metabolism genes in Aspergillus section Fumigati.</title>
        <authorList>
            <person name="Takahashi H."/>
            <person name="Umemura M."/>
            <person name="Ninomiya A."/>
            <person name="Kusuya Y."/>
            <person name="Urayama S."/>
            <person name="Shimizu M."/>
            <person name="Watanabe A."/>
            <person name="Kamei K."/>
            <person name="Yaguchi T."/>
            <person name="Hagiwara D."/>
        </authorList>
    </citation>
    <scope>NUCLEOTIDE SEQUENCE [LARGE SCALE GENOMIC DNA]</scope>
    <source>
        <strain evidence="8 9">IFM 55266</strain>
    </source>
</reference>
<dbReference type="InterPro" id="IPR036864">
    <property type="entry name" value="Zn2-C6_fun-type_DNA-bd_sf"/>
</dbReference>
<dbReference type="RefSeq" id="XP_043155884.1">
    <property type="nucleotide sequence ID" value="XM_043299949.1"/>
</dbReference>
<dbReference type="GO" id="GO:0000981">
    <property type="term" value="F:DNA-binding transcription factor activity, RNA polymerase II-specific"/>
    <property type="evidence" value="ECO:0007669"/>
    <property type="project" value="InterPro"/>
</dbReference>
<keyword evidence="9" id="KW-1185">Reference proteome</keyword>
<keyword evidence="2" id="KW-0805">Transcription regulation</keyword>
<dbReference type="PANTHER" id="PTHR37534">
    <property type="entry name" value="TRANSCRIPTIONAL ACTIVATOR PROTEIN UGA3"/>
    <property type="match status" value="1"/>
</dbReference>
<dbReference type="AlphaFoldDB" id="A0A9P3B5H4"/>
<feature type="compositionally biased region" description="Polar residues" evidence="6">
    <location>
        <begin position="1"/>
        <end position="11"/>
    </location>
</feature>
<protein>
    <recommendedName>
        <fullName evidence="7">Zn(2)-C6 fungal-type domain-containing protein</fullName>
    </recommendedName>
</protein>
<comment type="subcellular location">
    <subcellularLocation>
        <location evidence="1">Nucleus</location>
    </subcellularLocation>
</comment>
<evidence type="ECO:0000313" key="9">
    <source>
        <dbReference type="Proteomes" id="UP001043456"/>
    </source>
</evidence>
<organism evidence="8 9">
    <name type="scientific">Aspergillus pseudoviridinutans</name>
    <dbReference type="NCBI Taxonomy" id="1517512"/>
    <lineage>
        <taxon>Eukaryota</taxon>
        <taxon>Fungi</taxon>
        <taxon>Dikarya</taxon>
        <taxon>Ascomycota</taxon>
        <taxon>Pezizomycotina</taxon>
        <taxon>Eurotiomycetes</taxon>
        <taxon>Eurotiomycetidae</taxon>
        <taxon>Eurotiales</taxon>
        <taxon>Aspergillaceae</taxon>
        <taxon>Aspergillus</taxon>
        <taxon>Aspergillus subgen. Fumigati</taxon>
    </lineage>
</organism>